<feature type="region of interest" description="Disordered" evidence="1">
    <location>
        <begin position="31"/>
        <end position="72"/>
    </location>
</feature>
<name>A0ABD3LU40_EUCGL</name>
<feature type="compositionally biased region" description="Pro residues" evidence="1">
    <location>
        <begin position="54"/>
        <end position="65"/>
    </location>
</feature>
<protein>
    <recommendedName>
        <fullName evidence="2">DUF7780 domain-containing protein</fullName>
    </recommendedName>
</protein>
<feature type="region of interest" description="Disordered" evidence="1">
    <location>
        <begin position="295"/>
        <end position="322"/>
    </location>
</feature>
<gene>
    <name evidence="3" type="ORF">ACJRO7_002349</name>
</gene>
<evidence type="ECO:0000313" key="4">
    <source>
        <dbReference type="Proteomes" id="UP001634007"/>
    </source>
</evidence>
<evidence type="ECO:0000259" key="2">
    <source>
        <dbReference type="Pfam" id="PF25002"/>
    </source>
</evidence>
<organism evidence="3 4">
    <name type="scientific">Eucalyptus globulus</name>
    <name type="common">Tasmanian blue gum</name>
    <dbReference type="NCBI Taxonomy" id="34317"/>
    <lineage>
        <taxon>Eukaryota</taxon>
        <taxon>Viridiplantae</taxon>
        <taxon>Streptophyta</taxon>
        <taxon>Embryophyta</taxon>
        <taxon>Tracheophyta</taxon>
        <taxon>Spermatophyta</taxon>
        <taxon>Magnoliopsida</taxon>
        <taxon>eudicotyledons</taxon>
        <taxon>Gunneridae</taxon>
        <taxon>Pentapetalae</taxon>
        <taxon>rosids</taxon>
        <taxon>malvids</taxon>
        <taxon>Myrtales</taxon>
        <taxon>Myrtaceae</taxon>
        <taxon>Myrtoideae</taxon>
        <taxon>Eucalypteae</taxon>
        <taxon>Eucalyptus</taxon>
    </lineage>
</organism>
<dbReference type="PANTHER" id="PTHR34960:SF1">
    <property type="entry name" value="EMB|CAB68146.1-RELATED"/>
    <property type="match status" value="1"/>
</dbReference>
<reference evidence="3 4" key="1">
    <citation type="submission" date="2024-11" db="EMBL/GenBank/DDBJ databases">
        <title>Chromosome-level genome assembly of Eucalyptus globulus Labill. provides insights into its genome evolution.</title>
        <authorList>
            <person name="Li X."/>
        </authorList>
    </citation>
    <scope>NUCLEOTIDE SEQUENCE [LARGE SCALE GENOMIC DNA]</scope>
    <source>
        <strain evidence="3">CL2024</strain>
        <tissue evidence="3">Fresh tender leaves</tissue>
    </source>
</reference>
<proteinExistence type="predicted"/>
<dbReference type="Pfam" id="PF25002">
    <property type="entry name" value="DUF7780"/>
    <property type="match status" value="1"/>
</dbReference>
<dbReference type="PANTHER" id="PTHR34960">
    <property type="entry name" value="EMB|CAB68146.1-RELATED"/>
    <property type="match status" value="1"/>
</dbReference>
<comment type="caution">
    <text evidence="3">The sequence shown here is derived from an EMBL/GenBank/DDBJ whole genome shotgun (WGS) entry which is preliminary data.</text>
</comment>
<feature type="region of interest" description="Disordered" evidence="1">
    <location>
        <begin position="397"/>
        <end position="431"/>
    </location>
</feature>
<keyword evidence="4" id="KW-1185">Reference proteome</keyword>
<sequence length="537" mass="57445">MGILATSKGKSSDQSSGMGFLLVFFPEEQHQPRSASASSDIVDKPKLLSSSSSSPPPPPPPPSPSPFRRTHSGRLLSRAQSTISICALLVSLTLLVFALSTFDSPSSPSSASVPASAVYSSRRFLPERQPQPLLAPRPRNDRAPPSFWSFPAFSWRTRPKTGGSKHQFALQGMGTLYRRGTRAMNDLLVAHLVESLSEEELRLFLRTLHRSGLTARADVVLIFPSRAAASRFGPVIREEDESFAKLLHNYAQRFNATAATSRSPGSFDGTHFVKPSKEAGEPLWGKRARIGNSSSDAAAAAAGGSGEAASPDKPAQPSYGSVVGFEAGELDPENSLSGFMDHVPMSLRRWACYSMLLGRVRRSFKHAMLIDAKTWAVLGDPLGRVRSRSPETVHLLTAAAAPSKAESGKRGRRGSDRAQPPPGSVSPGVVMGGTRGVRRLAAAMLNEVVRASMQQQHKRKGAVTEAGVLGQLASNEFVLSNVNLVVSPEDSGGGGSVSPLIKYGNNGNNNSHFRDVKGMIMRQICSSELDSSVYSDC</sequence>
<dbReference type="AlphaFoldDB" id="A0ABD3LU40"/>
<dbReference type="EMBL" id="JBJKBG010000001">
    <property type="protein sequence ID" value="KAL3755284.1"/>
    <property type="molecule type" value="Genomic_DNA"/>
</dbReference>
<evidence type="ECO:0000313" key="3">
    <source>
        <dbReference type="EMBL" id="KAL3755284.1"/>
    </source>
</evidence>
<feature type="domain" description="DUF7780" evidence="2">
    <location>
        <begin position="167"/>
        <end position="489"/>
    </location>
</feature>
<evidence type="ECO:0000256" key="1">
    <source>
        <dbReference type="SAM" id="MobiDB-lite"/>
    </source>
</evidence>
<dbReference type="InterPro" id="IPR056682">
    <property type="entry name" value="DUF7780"/>
</dbReference>
<dbReference type="Proteomes" id="UP001634007">
    <property type="component" value="Unassembled WGS sequence"/>
</dbReference>
<feature type="compositionally biased region" description="Basic and acidic residues" evidence="1">
    <location>
        <begin position="406"/>
        <end position="416"/>
    </location>
</feature>
<accession>A0ABD3LU40</accession>